<evidence type="ECO:0000313" key="1">
    <source>
        <dbReference type="EMBL" id="MFC6765902.1"/>
    </source>
</evidence>
<dbReference type="Proteomes" id="UP001596383">
    <property type="component" value="Unassembled WGS sequence"/>
</dbReference>
<reference evidence="1 2" key="1">
    <citation type="journal article" date="2019" name="Int. J. Syst. Evol. Microbiol.">
        <title>The Global Catalogue of Microorganisms (GCM) 10K type strain sequencing project: providing services to taxonomists for standard genome sequencing and annotation.</title>
        <authorList>
            <consortium name="The Broad Institute Genomics Platform"/>
            <consortium name="The Broad Institute Genome Sequencing Center for Infectious Disease"/>
            <person name="Wu L."/>
            <person name="Ma J."/>
        </authorList>
    </citation>
    <scope>NUCLEOTIDE SEQUENCE [LARGE SCALE GENOMIC DNA]</scope>
    <source>
        <strain evidence="1 2">LMG 29247</strain>
    </source>
</reference>
<dbReference type="RefSeq" id="WP_273738895.1">
    <property type="nucleotide sequence ID" value="NZ_JAQIVI010000200.1"/>
</dbReference>
<keyword evidence="2" id="KW-1185">Reference proteome</keyword>
<dbReference type="EMBL" id="JBHSWV010000200">
    <property type="protein sequence ID" value="MFC6765902.1"/>
    <property type="molecule type" value="Genomic_DNA"/>
</dbReference>
<name>A0ABD5SLJ7_9EURY</name>
<dbReference type="AlphaFoldDB" id="A0ABD5SLJ7"/>
<gene>
    <name evidence="1" type="ORF">ACFQE6_13140</name>
</gene>
<sequence>MSDDRRGLLTESERKILLGEKEVSDNYYYTVSSRVNKKISRLEDDLEALEEAGKLDDLRRIICCENPEDSY</sequence>
<organism evidence="1 2">
    <name type="scientific">Natrinema soli</name>
    <dbReference type="NCBI Taxonomy" id="1930624"/>
    <lineage>
        <taxon>Archaea</taxon>
        <taxon>Methanobacteriati</taxon>
        <taxon>Methanobacteriota</taxon>
        <taxon>Stenosarchaea group</taxon>
        <taxon>Halobacteria</taxon>
        <taxon>Halobacteriales</taxon>
        <taxon>Natrialbaceae</taxon>
        <taxon>Natrinema</taxon>
    </lineage>
</organism>
<accession>A0ABD5SLJ7</accession>
<proteinExistence type="predicted"/>
<protein>
    <submittedName>
        <fullName evidence="1">Uncharacterized protein</fullName>
    </submittedName>
</protein>
<comment type="caution">
    <text evidence="1">The sequence shown here is derived from an EMBL/GenBank/DDBJ whole genome shotgun (WGS) entry which is preliminary data.</text>
</comment>
<evidence type="ECO:0000313" key="2">
    <source>
        <dbReference type="Proteomes" id="UP001596383"/>
    </source>
</evidence>